<organism evidence="2">
    <name type="scientific">Vitis vinifera</name>
    <name type="common">Grape</name>
    <dbReference type="NCBI Taxonomy" id="29760"/>
    <lineage>
        <taxon>Eukaryota</taxon>
        <taxon>Viridiplantae</taxon>
        <taxon>Streptophyta</taxon>
        <taxon>Embryophyta</taxon>
        <taxon>Tracheophyta</taxon>
        <taxon>Spermatophyta</taxon>
        <taxon>Magnoliopsida</taxon>
        <taxon>eudicotyledons</taxon>
        <taxon>Gunneridae</taxon>
        <taxon>Pentapetalae</taxon>
        <taxon>rosids</taxon>
        <taxon>Vitales</taxon>
        <taxon>Vitaceae</taxon>
        <taxon>Viteae</taxon>
        <taxon>Vitis</taxon>
    </lineage>
</organism>
<sequence length="140" mass="16285">MVIQVHIRLIRLPILIKRPNPKLEQLIHIHPLLRRHPVGEHVHQARHIQRLRQRLQPPRRGLSGLPEAGLGGSGVGDGGGRLGSASWGSWERNVKVEMEALKGLLWWFRVLRRVLRALERIAIWDAIDKLRSVQRFHREY</sequence>
<dbReference type="EMBL" id="AM450525">
    <property type="protein sequence ID" value="CAN65370.1"/>
    <property type="molecule type" value="Genomic_DNA"/>
</dbReference>
<gene>
    <name evidence="2" type="ORF">VITISV_021976</name>
</gene>
<evidence type="ECO:0000313" key="2">
    <source>
        <dbReference type="EMBL" id="CAN65370.1"/>
    </source>
</evidence>
<proteinExistence type="predicted"/>
<name>A5B8Q8_VITVI</name>
<reference evidence="2" key="1">
    <citation type="journal article" date="2007" name="PLoS ONE">
        <title>The first genome sequence of an elite grapevine cultivar (Pinot noir Vitis vinifera L.): coping with a highly heterozygous genome.</title>
        <authorList>
            <person name="Velasco R."/>
            <person name="Zharkikh A."/>
            <person name="Troggio M."/>
            <person name="Cartwright D.A."/>
            <person name="Cestaro A."/>
            <person name="Pruss D."/>
            <person name="Pindo M."/>
            <person name="FitzGerald L.M."/>
            <person name="Vezzulli S."/>
            <person name="Reid J."/>
            <person name="Malacarne G."/>
            <person name="Iliev D."/>
            <person name="Coppola G."/>
            <person name="Wardell B."/>
            <person name="Micheletti D."/>
            <person name="Macalma T."/>
            <person name="Facci M."/>
            <person name="Mitchell J.T."/>
            <person name="Perazzolli M."/>
            <person name="Eldredge G."/>
            <person name="Gatto P."/>
            <person name="Oyzerski R."/>
            <person name="Moretto M."/>
            <person name="Gutin N."/>
            <person name="Stefanini M."/>
            <person name="Chen Y."/>
            <person name="Segala C."/>
            <person name="Davenport C."/>
            <person name="Dematte L."/>
            <person name="Mraz A."/>
            <person name="Battilana J."/>
            <person name="Stormo K."/>
            <person name="Costa F."/>
            <person name="Tao Q."/>
            <person name="Si-Ammour A."/>
            <person name="Harkins T."/>
            <person name="Lackey A."/>
            <person name="Perbost C."/>
            <person name="Taillon B."/>
            <person name="Stella A."/>
            <person name="Solovyev V."/>
            <person name="Fawcett J.A."/>
            <person name="Sterck L."/>
            <person name="Vandepoele K."/>
            <person name="Grando S.M."/>
            <person name="Toppo S."/>
            <person name="Moser C."/>
            <person name="Lanchbury J."/>
            <person name="Bogden R."/>
            <person name="Skolnick M."/>
            <person name="Sgaramella V."/>
            <person name="Bhatnagar S.K."/>
            <person name="Fontana P."/>
            <person name="Gutin A."/>
            <person name="Van de Peer Y."/>
            <person name="Salamini F."/>
            <person name="Viola R."/>
        </authorList>
    </citation>
    <scope>NUCLEOTIDE SEQUENCE</scope>
</reference>
<dbReference type="AlphaFoldDB" id="A5B8Q8"/>
<protein>
    <submittedName>
        <fullName evidence="2">Uncharacterized protein</fullName>
    </submittedName>
</protein>
<evidence type="ECO:0000256" key="1">
    <source>
        <dbReference type="SAM" id="MobiDB-lite"/>
    </source>
</evidence>
<feature type="region of interest" description="Disordered" evidence="1">
    <location>
        <begin position="58"/>
        <end position="77"/>
    </location>
</feature>
<accession>A5B8Q8</accession>